<evidence type="ECO:0000313" key="20">
    <source>
        <dbReference type="EMBL" id="PNT11696.1"/>
    </source>
</evidence>
<dbReference type="GO" id="GO:0005886">
    <property type="term" value="C:plasma membrane"/>
    <property type="evidence" value="ECO:0000318"/>
    <property type="project" value="GO_Central"/>
</dbReference>
<dbReference type="CDD" id="cd14066">
    <property type="entry name" value="STKc_IRAK"/>
    <property type="match status" value="1"/>
</dbReference>
<dbReference type="FunFam" id="1.10.510.10:FF:000467">
    <property type="entry name" value="Liguleless narrow1"/>
    <property type="match status" value="1"/>
</dbReference>
<evidence type="ECO:0000256" key="14">
    <source>
        <dbReference type="PIRNR" id="PIRNR000641"/>
    </source>
</evidence>
<keyword evidence="13" id="KW-0325">Glycoprotein</keyword>
<evidence type="ECO:0000256" key="16">
    <source>
        <dbReference type="SAM" id="SignalP"/>
    </source>
</evidence>
<dbReference type="AlphaFoldDB" id="B9HYQ3"/>
<dbReference type="InterPro" id="IPR003609">
    <property type="entry name" value="Pan_app"/>
</dbReference>
<dbReference type="SMART" id="SM00220">
    <property type="entry name" value="S_TKc"/>
    <property type="match status" value="1"/>
</dbReference>
<keyword evidence="10 15" id="KW-1133">Transmembrane helix</keyword>
<keyword evidence="12" id="KW-1015">Disulfide bond</keyword>
<evidence type="ECO:0000256" key="13">
    <source>
        <dbReference type="ARBA" id="ARBA00023180"/>
    </source>
</evidence>
<dbReference type="CDD" id="cd01098">
    <property type="entry name" value="PAN_AP_plant"/>
    <property type="match status" value="1"/>
</dbReference>
<evidence type="ECO:0000256" key="8">
    <source>
        <dbReference type="ARBA" id="ARBA00022777"/>
    </source>
</evidence>
<dbReference type="CDD" id="cd00028">
    <property type="entry name" value="B_lectin"/>
    <property type="match status" value="1"/>
</dbReference>
<dbReference type="GO" id="GO:0005524">
    <property type="term" value="F:ATP binding"/>
    <property type="evidence" value="ECO:0007669"/>
    <property type="project" value="UniProtKB-KW"/>
</dbReference>
<keyword evidence="21" id="KW-1185">Reference proteome</keyword>
<keyword evidence="9 14" id="KW-0067">ATP-binding</keyword>
<dbReference type="InterPro" id="IPR000858">
    <property type="entry name" value="S_locus_glycoprot_dom"/>
</dbReference>
<dbReference type="eggNOG" id="ENOG502QSUU">
    <property type="taxonomic scope" value="Eukaryota"/>
</dbReference>
<keyword evidence="4 14" id="KW-0808">Transferase</keyword>
<dbReference type="SMART" id="SM00473">
    <property type="entry name" value="PAN_AP"/>
    <property type="match status" value="1"/>
</dbReference>
<evidence type="ECO:0000256" key="10">
    <source>
        <dbReference type="ARBA" id="ARBA00022989"/>
    </source>
</evidence>
<dbReference type="InterPro" id="IPR024171">
    <property type="entry name" value="SRK-like_kinase"/>
</dbReference>
<feature type="signal peptide" evidence="16">
    <location>
        <begin position="1"/>
        <end position="20"/>
    </location>
</feature>
<dbReference type="InParanoid" id="B9HYQ3"/>
<dbReference type="GO" id="GO:0048544">
    <property type="term" value="P:recognition of pollen"/>
    <property type="evidence" value="ECO:0007669"/>
    <property type="project" value="InterPro"/>
</dbReference>
<dbReference type="Pfam" id="PF07714">
    <property type="entry name" value="PK_Tyr_Ser-Thr"/>
    <property type="match status" value="1"/>
</dbReference>
<dbReference type="GO" id="GO:0007165">
    <property type="term" value="P:signal transduction"/>
    <property type="evidence" value="ECO:0000318"/>
    <property type="project" value="GO_Central"/>
</dbReference>
<keyword evidence="8 14" id="KW-0418">Kinase</keyword>
<evidence type="ECO:0000256" key="15">
    <source>
        <dbReference type="SAM" id="Phobius"/>
    </source>
</evidence>
<dbReference type="InterPro" id="IPR021820">
    <property type="entry name" value="S-locus_recpt_kinase_C"/>
</dbReference>
<keyword evidence="2" id="KW-1003">Cell membrane</keyword>
<dbReference type="Gene3D" id="2.90.10.10">
    <property type="entry name" value="Bulb-type lectin domain"/>
    <property type="match status" value="1"/>
</dbReference>
<comment type="subcellular location">
    <subcellularLocation>
        <location evidence="1">Cell membrane</location>
        <topology evidence="1">Single-pass type I membrane protein</topology>
    </subcellularLocation>
</comment>
<evidence type="ECO:0000256" key="6">
    <source>
        <dbReference type="ARBA" id="ARBA00022729"/>
    </source>
</evidence>
<dbReference type="OMA" id="STLFLWC"/>
<dbReference type="Proteomes" id="UP000006729">
    <property type="component" value="Chromosome 11"/>
</dbReference>
<evidence type="ECO:0000256" key="3">
    <source>
        <dbReference type="ARBA" id="ARBA00022527"/>
    </source>
</evidence>
<feature type="domain" description="Bulb-type lectin" evidence="18">
    <location>
        <begin position="27"/>
        <end position="148"/>
    </location>
</feature>
<dbReference type="GO" id="GO:0006955">
    <property type="term" value="P:immune response"/>
    <property type="evidence" value="ECO:0000318"/>
    <property type="project" value="GO_Central"/>
</dbReference>
<dbReference type="InterPro" id="IPR001245">
    <property type="entry name" value="Ser-Thr/Tyr_kinase_cat_dom"/>
</dbReference>
<keyword evidence="6 16" id="KW-0732">Signal</keyword>
<dbReference type="InterPro" id="IPR011009">
    <property type="entry name" value="Kinase-like_dom_sf"/>
</dbReference>
<dbReference type="Pfam" id="PF08276">
    <property type="entry name" value="PAN_2"/>
    <property type="match status" value="1"/>
</dbReference>
<dbReference type="KEGG" id="pop:7497002"/>
<feature type="domain" description="Protein kinase" evidence="17">
    <location>
        <begin position="514"/>
        <end position="800"/>
    </location>
</feature>
<dbReference type="FunFam" id="2.90.10.10:FF:000001">
    <property type="entry name" value="G-type lectin S-receptor-like serine/threonine-protein kinase"/>
    <property type="match status" value="1"/>
</dbReference>
<keyword evidence="5 15" id="KW-0812">Transmembrane</keyword>
<feature type="chain" id="PRO_5030166257" description="Receptor-like serine/threonine-protein kinase" evidence="16">
    <location>
        <begin position="21"/>
        <end position="832"/>
    </location>
</feature>
<dbReference type="SMR" id="B9HYQ3"/>
<evidence type="ECO:0000256" key="4">
    <source>
        <dbReference type="ARBA" id="ARBA00022679"/>
    </source>
</evidence>
<evidence type="ECO:0000256" key="9">
    <source>
        <dbReference type="ARBA" id="ARBA00022840"/>
    </source>
</evidence>
<dbReference type="InterPro" id="IPR001480">
    <property type="entry name" value="Bulb-type_lectin_dom"/>
</dbReference>
<evidence type="ECO:0000256" key="7">
    <source>
        <dbReference type="ARBA" id="ARBA00022741"/>
    </source>
</evidence>
<dbReference type="PROSITE" id="PS50927">
    <property type="entry name" value="BULB_LECTIN"/>
    <property type="match status" value="1"/>
</dbReference>
<dbReference type="OrthoDB" id="839991at2759"/>
<organism evidence="20 21">
    <name type="scientific">Populus trichocarpa</name>
    <name type="common">Western balsam poplar</name>
    <name type="synonym">Populus balsamifera subsp. trichocarpa</name>
    <dbReference type="NCBI Taxonomy" id="3694"/>
    <lineage>
        <taxon>Eukaryota</taxon>
        <taxon>Viridiplantae</taxon>
        <taxon>Streptophyta</taxon>
        <taxon>Embryophyta</taxon>
        <taxon>Tracheophyta</taxon>
        <taxon>Spermatophyta</taxon>
        <taxon>Magnoliopsida</taxon>
        <taxon>eudicotyledons</taxon>
        <taxon>Gunneridae</taxon>
        <taxon>Pentapetalae</taxon>
        <taxon>rosids</taxon>
        <taxon>fabids</taxon>
        <taxon>Malpighiales</taxon>
        <taxon>Salicaceae</taxon>
        <taxon>Saliceae</taxon>
        <taxon>Populus</taxon>
    </lineage>
</organism>
<evidence type="ECO:0000259" key="19">
    <source>
        <dbReference type="PROSITE" id="PS50948"/>
    </source>
</evidence>
<keyword evidence="3 14" id="KW-0723">Serine/threonine-protein kinase</keyword>
<dbReference type="EC" id="2.7.11.1" evidence="14"/>
<evidence type="ECO:0000256" key="11">
    <source>
        <dbReference type="ARBA" id="ARBA00023136"/>
    </source>
</evidence>
<dbReference type="Gramene" id="Potri.011G039200.1.v4.1">
    <property type="protein sequence ID" value="Potri.011G039200.1.v4.1"/>
    <property type="gene ID" value="Potri.011G039200.v4.1"/>
</dbReference>
<dbReference type="HOGENOM" id="CLU_000288_116_1_1"/>
<comment type="catalytic activity">
    <reaction evidence="14">
        <text>L-threonyl-[protein] + ATP = O-phospho-L-threonyl-[protein] + ADP + H(+)</text>
        <dbReference type="Rhea" id="RHEA:46608"/>
        <dbReference type="Rhea" id="RHEA-COMP:11060"/>
        <dbReference type="Rhea" id="RHEA-COMP:11605"/>
        <dbReference type="ChEBI" id="CHEBI:15378"/>
        <dbReference type="ChEBI" id="CHEBI:30013"/>
        <dbReference type="ChEBI" id="CHEBI:30616"/>
        <dbReference type="ChEBI" id="CHEBI:61977"/>
        <dbReference type="ChEBI" id="CHEBI:456216"/>
        <dbReference type="EC" id="2.7.11.1"/>
    </reaction>
</comment>
<dbReference type="InterPro" id="IPR036426">
    <property type="entry name" value="Bulb-type_lectin_dom_sf"/>
</dbReference>
<name>B9HYQ3_POPTR</name>
<dbReference type="Pfam" id="PF01453">
    <property type="entry name" value="B_lectin"/>
    <property type="match status" value="1"/>
</dbReference>
<evidence type="ECO:0000256" key="1">
    <source>
        <dbReference type="ARBA" id="ARBA00004251"/>
    </source>
</evidence>
<evidence type="ECO:0000256" key="5">
    <source>
        <dbReference type="ARBA" id="ARBA00022692"/>
    </source>
</evidence>
<dbReference type="Pfam" id="PF11883">
    <property type="entry name" value="DUF3403"/>
    <property type="match status" value="1"/>
</dbReference>
<evidence type="ECO:0000256" key="2">
    <source>
        <dbReference type="ARBA" id="ARBA00022475"/>
    </source>
</evidence>
<dbReference type="EMBL" id="CM009300">
    <property type="protein sequence ID" value="PNT11696.1"/>
    <property type="molecule type" value="Genomic_DNA"/>
</dbReference>
<dbReference type="PROSITE" id="PS00108">
    <property type="entry name" value="PROTEIN_KINASE_ST"/>
    <property type="match status" value="1"/>
</dbReference>
<dbReference type="PIRSF" id="PIRSF000641">
    <property type="entry name" value="SRK"/>
    <property type="match status" value="1"/>
</dbReference>
<dbReference type="SMART" id="SM00108">
    <property type="entry name" value="B_lectin"/>
    <property type="match status" value="1"/>
</dbReference>
<keyword evidence="7 14" id="KW-0547">Nucleotide-binding</keyword>
<accession>B9HYQ3</accession>
<dbReference type="FunCoup" id="B9HYQ3">
    <property type="interactions" value="854"/>
</dbReference>
<feature type="domain" description="Apple" evidence="19">
    <location>
        <begin position="341"/>
        <end position="425"/>
    </location>
</feature>
<dbReference type="Gene3D" id="3.30.200.20">
    <property type="entry name" value="Phosphorylase Kinase, domain 1"/>
    <property type="match status" value="1"/>
</dbReference>
<sequence length="832" mass="93571">MDLGSCTSIIALHLILYCFCLEFGASIDTISLSQFIRDPETIVSAGKKFELGFFSPVNSTNRYVAIWYSNISITTPVWVANRNKPLNDSSGIMTISEDGNLVVLNGQKETLWSSNVSTGMNDSRAQLMDDGNLVLGGSENGNSLWQSFQEPSDTYIPKMRLTANPRTGKKTPLTSWKSPSDPSIGSFSLGIDPSSIPEVVLWNDSRPIWRTGPWNGQVFIGVPEMNSVYLDGFNLADDGNGGFTLSVGFADESYITNFVLSSEGKFGQVFWDDMNEGSWRYQWESVQDECDVYGKCGSFASCDAKNTPICSCLKGFEPKNADEWNSRNWTHGCVRRKAMRCERIQNGGELGKEDGFSKLERVKVPGFAEWSSSITEQKCRDDCWNNCSCIAYAYYTGIYCMLWKGNLTDIKKFSSGGADLYIRLAYTELDNKKINMKVIISLTVVVGAIAIAICVFYSWRWIERKRTSKKVLLPKRKHPILLDENVIQDNLNHVKLQELPLFSLQMLIVATDNFNTANKLGQGGFGPVYKGKFPDGQEIALKRLSRASGQGQEEFMTEVVVISKLQHMNLVRLLGCCVEGEEKMLVYEYMPNRSLDAFLFDPSRKQLLDWKKRFNIVEGICRGLLYLHRDSRLRIIHRDLKASNILLDQELNPKISDFGMARIFGRNEDQADTGRVVGTFGYMSPEYAMEGRFSEKSDVFSFGVLLLEIISGRKNTSFYGNEEALSLLGYAWKLWNEGNIAALVDPGISYPSFHEEIFRCVHVGLLCVQEFAKDRPAIFTVISMLNSEIVDLPTPKQPAFSERRSELDTASLQHDQRPESINNVTVTLLSGR</sequence>
<dbReference type="Pfam" id="PF00954">
    <property type="entry name" value="S_locus_glycop"/>
    <property type="match status" value="1"/>
</dbReference>
<evidence type="ECO:0000256" key="12">
    <source>
        <dbReference type="ARBA" id="ARBA00023157"/>
    </source>
</evidence>
<evidence type="ECO:0000313" key="21">
    <source>
        <dbReference type="Proteomes" id="UP000006729"/>
    </source>
</evidence>
<feature type="transmembrane region" description="Helical" evidence="15">
    <location>
        <begin position="438"/>
        <end position="459"/>
    </location>
</feature>
<evidence type="ECO:0000259" key="18">
    <source>
        <dbReference type="PROSITE" id="PS50927"/>
    </source>
</evidence>
<reference evidence="20 21" key="1">
    <citation type="journal article" date="2006" name="Science">
        <title>The genome of black cottonwood, Populus trichocarpa (Torr. &amp; Gray).</title>
        <authorList>
            <person name="Tuskan G.A."/>
            <person name="Difazio S."/>
            <person name="Jansson S."/>
            <person name="Bohlmann J."/>
            <person name="Grigoriev I."/>
            <person name="Hellsten U."/>
            <person name="Putnam N."/>
            <person name="Ralph S."/>
            <person name="Rombauts S."/>
            <person name="Salamov A."/>
            <person name="Schein J."/>
            <person name="Sterck L."/>
            <person name="Aerts A."/>
            <person name="Bhalerao R.R."/>
            <person name="Bhalerao R.P."/>
            <person name="Blaudez D."/>
            <person name="Boerjan W."/>
            <person name="Brun A."/>
            <person name="Brunner A."/>
            <person name="Busov V."/>
            <person name="Campbell M."/>
            <person name="Carlson J."/>
            <person name="Chalot M."/>
            <person name="Chapman J."/>
            <person name="Chen G.L."/>
            <person name="Cooper D."/>
            <person name="Coutinho P.M."/>
            <person name="Couturier J."/>
            <person name="Covert S."/>
            <person name="Cronk Q."/>
            <person name="Cunningham R."/>
            <person name="Davis J."/>
            <person name="Degroeve S."/>
            <person name="Dejardin A."/>
            <person name="Depamphilis C."/>
            <person name="Detter J."/>
            <person name="Dirks B."/>
            <person name="Dubchak I."/>
            <person name="Duplessis S."/>
            <person name="Ehlting J."/>
            <person name="Ellis B."/>
            <person name="Gendler K."/>
            <person name="Goodstein D."/>
            <person name="Gribskov M."/>
            <person name="Grimwood J."/>
            <person name="Groover A."/>
            <person name="Gunter L."/>
            <person name="Hamberger B."/>
            <person name="Heinze B."/>
            <person name="Helariutta Y."/>
            <person name="Henrissat B."/>
            <person name="Holligan D."/>
            <person name="Holt R."/>
            <person name="Huang W."/>
            <person name="Islam-Faridi N."/>
            <person name="Jones S."/>
            <person name="Jones-Rhoades M."/>
            <person name="Jorgensen R."/>
            <person name="Joshi C."/>
            <person name="Kangasjarvi J."/>
            <person name="Karlsson J."/>
            <person name="Kelleher C."/>
            <person name="Kirkpatrick R."/>
            <person name="Kirst M."/>
            <person name="Kohler A."/>
            <person name="Kalluri U."/>
            <person name="Larimer F."/>
            <person name="Leebens-Mack J."/>
            <person name="Leple J.C."/>
            <person name="Locascio P."/>
            <person name="Lou Y."/>
            <person name="Lucas S."/>
            <person name="Martin F."/>
            <person name="Montanini B."/>
            <person name="Napoli C."/>
            <person name="Nelson D.R."/>
            <person name="Nelson C."/>
            <person name="Nieminen K."/>
            <person name="Nilsson O."/>
            <person name="Pereda V."/>
            <person name="Peter G."/>
            <person name="Philippe R."/>
            <person name="Pilate G."/>
            <person name="Poliakov A."/>
            <person name="Razumovskaya J."/>
            <person name="Richardson P."/>
            <person name="Rinaldi C."/>
            <person name="Ritland K."/>
            <person name="Rouze P."/>
            <person name="Ryaboy D."/>
            <person name="Schmutz J."/>
            <person name="Schrader J."/>
            <person name="Segerman B."/>
            <person name="Shin H."/>
            <person name="Siddiqui A."/>
            <person name="Sterky F."/>
            <person name="Terry A."/>
            <person name="Tsai C.J."/>
            <person name="Uberbacher E."/>
            <person name="Unneberg P."/>
            <person name="Vahala J."/>
            <person name="Wall K."/>
            <person name="Wessler S."/>
            <person name="Yang G."/>
            <person name="Yin T."/>
            <person name="Douglas C."/>
            <person name="Marra M."/>
            <person name="Sandberg G."/>
            <person name="Van de Peer Y."/>
            <person name="Rokhsar D."/>
        </authorList>
    </citation>
    <scope>NUCLEOTIDE SEQUENCE [LARGE SCALE GENOMIC DNA]</scope>
    <source>
        <strain evidence="21">cv. Nisqually</strain>
    </source>
</reference>
<comment type="similarity">
    <text evidence="14">Belongs to the protein kinase superfamily. Ser/Thr protein kinase family.</text>
</comment>
<dbReference type="PANTHER" id="PTHR27002:SF1082">
    <property type="entry name" value="OS06G0693000 PROTEIN"/>
    <property type="match status" value="1"/>
</dbReference>
<dbReference type="SUPFAM" id="SSF56112">
    <property type="entry name" value="Protein kinase-like (PK-like)"/>
    <property type="match status" value="1"/>
</dbReference>
<protein>
    <recommendedName>
        <fullName evidence="14">Receptor-like serine/threonine-protein kinase</fullName>
        <ecNumber evidence="14">2.7.11.1</ecNumber>
    </recommendedName>
</protein>
<dbReference type="SUPFAM" id="SSF51110">
    <property type="entry name" value="alpha-D-mannose-specific plant lectins"/>
    <property type="match status" value="1"/>
</dbReference>
<dbReference type="PROSITE" id="PS50948">
    <property type="entry name" value="PAN"/>
    <property type="match status" value="1"/>
</dbReference>
<dbReference type="FunFam" id="3.30.200.20:FF:000145">
    <property type="entry name" value="receptor-like serine/threonine-protein kinase SD1-8"/>
    <property type="match status" value="1"/>
</dbReference>
<evidence type="ECO:0000259" key="17">
    <source>
        <dbReference type="PROSITE" id="PS50011"/>
    </source>
</evidence>
<dbReference type="GO" id="GO:0106310">
    <property type="term" value="F:protein serine kinase activity"/>
    <property type="evidence" value="ECO:0007669"/>
    <property type="project" value="RHEA"/>
</dbReference>
<proteinExistence type="inferred from homology"/>
<keyword evidence="11 15" id="KW-0472">Membrane</keyword>
<dbReference type="PROSITE" id="PS50011">
    <property type="entry name" value="PROTEIN_KINASE_DOM"/>
    <property type="match status" value="1"/>
</dbReference>
<dbReference type="PANTHER" id="PTHR27002">
    <property type="entry name" value="RECEPTOR-LIKE SERINE/THREONINE-PROTEIN KINASE SD1-8"/>
    <property type="match status" value="1"/>
</dbReference>
<dbReference type="Gene3D" id="1.10.510.10">
    <property type="entry name" value="Transferase(Phosphotransferase) domain 1"/>
    <property type="match status" value="1"/>
</dbReference>
<dbReference type="InterPro" id="IPR008271">
    <property type="entry name" value="Ser/Thr_kinase_AS"/>
</dbReference>
<dbReference type="InterPro" id="IPR000719">
    <property type="entry name" value="Prot_kinase_dom"/>
</dbReference>
<comment type="catalytic activity">
    <reaction evidence="14">
        <text>L-seryl-[protein] + ATP = O-phospho-L-seryl-[protein] + ADP + H(+)</text>
        <dbReference type="Rhea" id="RHEA:17989"/>
        <dbReference type="Rhea" id="RHEA-COMP:9863"/>
        <dbReference type="Rhea" id="RHEA-COMP:11604"/>
        <dbReference type="ChEBI" id="CHEBI:15378"/>
        <dbReference type="ChEBI" id="CHEBI:29999"/>
        <dbReference type="ChEBI" id="CHEBI:30616"/>
        <dbReference type="ChEBI" id="CHEBI:83421"/>
        <dbReference type="ChEBI" id="CHEBI:456216"/>
        <dbReference type="EC" id="2.7.11.1"/>
    </reaction>
</comment>
<gene>
    <name evidence="20" type="ORF">POPTR_011G039200</name>
</gene>
<dbReference type="GO" id="GO:0004674">
    <property type="term" value="F:protein serine/threonine kinase activity"/>
    <property type="evidence" value="ECO:0000318"/>
    <property type="project" value="GO_Central"/>
</dbReference>